<sequence>MTSLPDPSTATQTPVATGFLPGFCANQAVLVMVLLAELFALVLALWEIDDRGQFWNELAIISLFVQWVVLGSAAVLCFCKRWLDQLDTFAATLAVLGLTLLITLLFSLAGWWFLASYASYSQNPPPLRFTLIRNLAISSIVTLIALRYFYVQHHWKRNIEAEARARLQALQARIHPHFLFNALNTIASLIHGQPDRAEQAVLDLADMLRSALAHRERITLAAELELTRRYLAIESLRLGERLQVAWQLEANLPLDLLIPALLLQPLVENAIHHGIQQLPEGGTLTIQIERQPHALRITVANPRPATGVTARFGQGIAQHNIRQRLQLAYNAPNPLEITETSAHYQIAFAIPLEERDSPIFS</sequence>
<dbReference type="GO" id="GO:0000155">
    <property type="term" value="F:phosphorelay sensor kinase activity"/>
    <property type="evidence" value="ECO:0007669"/>
    <property type="project" value="InterPro"/>
</dbReference>
<reference evidence="3" key="2">
    <citation type="submission" date="2014-03" db="EMBL/GenBank/DDBJ databases">
        <title>Candidatus Competibacter-lineage genomes retrieved from metagenomes reveal functional metabolic diversity.</title>
        <authorList>
            <person name="McIlroy S.J."/>
            <person name="Albertsen M."/>
            <person name="Andresen E.K."/>
            <person name="Saunders A.M."/>
            <person name="Kristiansen R."/>
            <person name="Stokholm-Bjerregaard M."/>
            <person name="Nielsen K.L."/>
            <person name="Nielsen P.H."/>
        </authorList>
    </citation>
    <scope>NUCLEOTIDE SEQUENCE</scope>
    <source>
        <strain evidence="3">Run_A_D11</strain>
    </source>
</reference>
<comment type="caution">
    <text evidence="3">The sequence shown here is derived from an EMBL/GenBank/DDBJ whole genome shotgun (WGS) entry which is preliminary data.</text>
</comment>
<dbReference type="PANTHER" id="PTHR34220">
    <property type="entry name" value="SENSOR HISTIDINE KINASE YPDA"/>
    <property type="match status" value="1"/>
</dbReference>
<evidence type="ECO:0000259" key="2">
    <source>
        <dbReference type="Pfam" id="PF06580"/>
    </source>
</evidence>
<feature type="transmembrane region" description="Helical" evidence="1">
    <location>
        <begin position="90"/>
        <end position="111"/>
    </location>
</feature>
<keyword evidence="3" id="KW-0808">Transferase</keyword>
<gene>
    <name evidence="3" type="ORF">BN873_790011</name>
</gene>
<keyword evidence="3" id="KW-0418">Kinase</keyword>
<keyword evidence="1" id="KW-1133">Transmembrane helix</keyword>
<keyword evidence="1" id="KW-0472">Membrane</keyword>
<feature type="transmembrane region" description="Helical" evidence="1">
    <location>
        <begin position="28"/>
        <end position="46"/>
    </location>
</feature>
<feature type="domain" description="Signal transduction histidine kinase internal region" evidence="2">
    <location>
        <begin position="165"/>
        <end position="242"/>
    </location>
</feature>
<dbReference type="RefSeq" id="WP_048675623.1">
    <property type="nucleotide sequence ID" value="NZ_CBTJ020000090.1"/>
</dbReference>
<protein>
    <submittedName>
        <fullName evidence="3">Sensory transduction protein kinase AlgZ</fullName>
    </submittedName>
</protein>
<feature type="transmembrane region" description="Helical" evidence="1">
    <location>
        <begin position="131"/>
        <end position="150"/>
    </location>
</feature>
<feature type="transmembrane region" description="Helical" evidence="1">
    <location>
        <begin position="58"/>
        <end position="78"/>
    </location>
</feature>
<evidence type="ECO:0000256" key="1">
    <source>
        <dbReference type="SAM" id="Phobius"/>
    </source>
</evidence>
<dbReference type="SUPFAM" id="SSF55874">
    <property type="entry name" value="ATPase domain of HSP90 chaperone/DNA topoisomerase II/histidine kinase"/>
    <property type="match status" value="1"/>
</dbReference>
<dbReference type="AlphaFoldDB" id="W6MCG9"/>
<dbReference type="Proteomes" id="UP000035760">
    <property type="component" value="Unassembled WGS sequence"/>
</dbReference>
<accession>W6MCG9</accession>
<evidence type="ECO:0000313" key="4">
    <source>
        <dbReference type="Proteomes" id="UP000035760"/>
    </source>
</evidence>
<keyword evidence="4" id="KW-1185">Reference proteome</keyword>
<dbReference type="STRING" id="1400863.BN873_790011"/>
<dbReference type="Pfam" id="PF06580">
    <property type="entry name" value="His_kinase"/>
    <property type="match status" value="1"/>
</dbReference>
<name>W6MCG9_9GAMM</name>
<dbReference type="EMBL" id="CBTJ020000090">
    <property type="protein sequence ID" value="CDI04030.1"/>
    <property type="molecule type" value="Genomic_DNA"/>
</dbReference>
<evidence type="ECO:0000313" key="3">
    <source>
        <dbReference type="EMBL" id="CDI04030.1"/>
    </source>
</evidence>
<dbReference type="OrthoDB" id="2514702at2"/>
<organism evidence="3 4">
    <name type="scientific">Candidatus Competibacter denitrificans Run_A_D11</name>
    <dbReference type="NCBI Taxonomy" id="1400863"/>
    <lineage>
        <taxon>Bacteria</taxon>
        <taxon>Pseudomonadati</taxon>
        <taxon>Pseudomonadota</taxon>
        <taxon>Gammaproteobacteria</taxon>
        <taxon>Candidatus Competibacteraceae</taxon>
        <taxon>Candidatus Competibacter</taxon>
    </lineage>
</organism>
<keyword evidence="1" id="KW-0812">Transmembrane</keyword>
<dbReference type="GO" id="GO:0016020">
    <property type="term" value="C:membrane"/>
    <property type="evidence" value="ECO:0007669"/>
    <property type="project" value="InterPro"/>
</dbReference>
<dbReference type="InterPro" id="IPR050640">
    <property type="entry name" value="Bact_2-comp_sensor_kinase"/>
</dbReference>
<proteinExistence type="predicted"/>
<dbReference type="InterPro" id="IPR010559">
    <property type="entry name" value="Sig_transdc_His_kin_internal"/>
</dbReference>
<reference evidence="3" key="1">
    <citation type="submission" date="2013-07" db="EMBL/GenBank/DDBJ databases">
        <authorList>
            <person name="McIlroy S."/>
        </authorList>
    </citation>
    <scope>NUCLEOTIDE SEQUENCE [LARGE SCALE GENOMIC DNA]</scope>
    <source>
        <strain evidence="3">Run_A_D11</strain>
    </source>
</reference>
<dbReference type="InterPro" id="IPR036890">
    <property type="entry name" value="HATPase_C_sf"/>
</dbReference>
<dbReference type="Gene3D" id="3.30.565.10">
    <property type="entry name" value="Histidine kinase-like ATPase, C-terminal domain"/>
    <property type="match status" value="1"/>
</dbReference>
<dbReference type="PANTHER" id="PTHR34220:SF7">
    <property type="entry name" value="SENSOR HISTIDINE KINASE YPDA"/>
    <property type="match status" value="1"/>
</dbReference>